<dbReference type="GeneID" id="117666930"/>
<dbReference type="RefSeq" id="XP_060538139.1">
    <property type="nucleotide sequence ID" value="XM_060682156.1"/>
</dbReference>
<evidence type="ECO:0000313" key="6">
    <source>
        <dbReference type="RefSeq" id="XP_060538139.1"/>
    </source>
</evidence>
<evidence type="ECO:0000256" key="1">
    <source>
        <dbReference type="ARBA" id="ARBA00022737"/>
    </source>
</evidence>
<dbReference type="SMART" id="SM00150">
    <property type="entry name" value="SPEC"/>
    <property type="match status" value="7"/>
</dbReference>
<keyword evidence="1" id="KW-0677">Repeat</keyword>
<proteinExistence type="predicted"/>
<keyword evidence="3" id="KW-0175">Coiled coil</keyword>
<dbReference type="InterPro" id="IPR002017">
    <property type="entry name" value="Spectrin_repeat"/>
</dbReference>
<evidence type="ECO:0000256" key="3">
    <source>
        <dbReference type="SAM" id="Coils"/>
    </source>
</evidence>
<dbReference type="CDD" id="cd00176">
    <property type="entry name" value="SPEC"/>
    <property type="match status" value="3"/>
</dbReference>
<keyword evidence="5" id="KW-1185">Reference proteome</keyword>
<protein>
    <submittedName>
        <fullName evidence="6 7">Microtubule-actin cross-linking factor 1, isoforms 6/7-like isoform X1</fullName>
    </submittedName>
</protein>
<feature type="region of interest" description="Disordered" evidence="4">
    <location>
        <begin position="403"/>
        <end position="426"/>
    </location>
</feature>
<feature type="coiled-coil region" evidence="3">
    <location>
        <begin position="858"/>
        <end position="885"/>
    </location>
</feature>
<keyword evidence="2" id="KW-0009">Actin-binding</keyword>
<dbReference type="RefSeq" id="XP_060538140.1">
    <property type="nucleotide sequence ID" value="XM_060682157.1"/>
</dbReference>
<sequence>MGSSISRPSCLGEKSPRPEDFLKEPCLAALNKEEDGAGSPEKACLSPRMVENGWNVALEGAAKSCPFPKQNNLDIKLRNCCPLRTQQEGAVAPWTSPESLGASWGWKLHSTREVTEVTEVTETVVTEIVEVTEYPDGDKSREASVTRMGKVLANVREALPQAAALPRGMQGAGLTLETAGKLGAWVSEVEDLMGHQKPPSGEAKVVKAQLQEQKLLLRLLEERTPHIGRLCHPLSAEPAGTAKGQEQPRGLASLQEKWAILMQEAEARHSCLQQIVPAADVFQESVEAFQDWLSLTEQKLAQLWGAPGSLTRSQDAHQQIQDLRREVQSKPAELEEALERGLRLLQMVPGEEGRLVQGKMDSLQLRLLLVDQRSSDTLQQMEQILEASSHLDLAQEDLGLGLQPPEKEQLLPGSQPGDGPCPLAPAGGEKLSKRLKLVAGSLEWLQDRTRHPLTLRGDPVWLQEQLWESSLWLAELEKLALALETLREQGAELQAILQSTTHPAIQERMQDLQNQWQLLWQLEKDREASLQELLVLARQFWPGLAKLAGALSNTQRIVLDLEDTAASSPKDIQAKLVAMQALHEEVDGLQSELDSLGAWGMELMSSCGDPEKLTVTQSLDDLYSSWNSLNRMCGERQKHLEDQLQASVTDQATTQRLLAWLAEAEQRVAQEFLGEGDPVQVEQELSELKAFKRELYQRQVEAERLWQQSSCWEAAQEDPPLTFGSSRDRWTQLEEELLIRQHRLEAALLRLGRFQSQLDWLLQGLLSTEEQLRNPLPLMPDLQSCEIELAKHQVLWKDVLSHTMTMQAVQEAGWHLPSDGSGPCAEALQGSLQQLSHRWSQVLAETEHRQLALEHNLNQELCKEMESKRQTYQQVQEKLQHLLATCHPNRASMAEHSLRVLEQKWGGFTSRLQEQKALAQETAAQSKKLAGMEAGTACLTQGIGGPRSLMGNAKERLAKVLQQVSERGEVLEEAHQQAKQEFQSRLRAKRRIFEATLQQGGLLCGKALLPADGQELDAMQRKLKERWRALWSWGAERQQKLEEHLLFSSCFGDALQSLLDWLCQAEPQLAEETPVAGDRDLVGMLMEQHKQAFQTELGRRTVAVRTLRCSARVLAQDGSSMDARWLQIQMEELEDRWELIGRLSVSQQNRLEVALRQA</sequence>
<reference evidence="6 7" key="1">
    <citation type="submission" date="2025-05" db="UniProtKB">
        <authorList>
            <consortium name="RefSeq"/>
        </authorList>
    </citation>
    <scope>IDENTIFICATION</scope>
    <source>
        <tissue evidence="6 7">Blood</tissue>
    </source>
</reference>
<dbReference type="PANTHER" id="PTHR11915">
    <property type="entry name" value="SPECTRIN/FILAMIN RELATED CYTOSKELETAL PROTEIN"/>
    <property type="match status" value="1"/>
</dbReference>
<dbReference type="Proteomes" id="UP001652622">
    <property type="component" value="Unplaced"/>
</dbReference>
<organism evidence="5 7">
    <name type="scientific">Pantherophis guttatus</name>
    <name type="common">Corn snake</name>
    <name type="synonym">Elaphe guttata</name>
    <dbReference type="NCBI Taxonomy" id="94885"/>
    <lineage>
        <taxon>Eukaryota</taxon>
        <taxon>Metazoa</taxon>
        <taxon>Chordata</taxon>
        <taxon>Craniata</taxon>
        <taxon>Vertebrata</taxon>
        <taxon>Euteleostomi</taxon>
        <taxon>Lepidosauria</taxon>
        <taxon>Squamata</taxon>
        <taxon>Bifurcata</taxon>
        <taxon>Unidentata</taxon>
        <taxon>Episquamata</taxon>
        <taxon>Toxicofera</taxon>
        <taxon>Serpentes</taxon>
        <taxon>Colubroidea</taxon>
        <taxon>Colubridae</taxon>
        <taxon>Colubrinae</taxon>
        <taxon>Pantherophis</taxon>
    </lineage>
</organism>
<name>A0ABM3YPU4_PANGU</name>
<evidence type="ECO:0000256" key="4">
    <source>
        <dbReference type="SAM" id="MobiDB-lite"/>
    </source>
</evidence>
<evidence type="ECO:0000313" key="5">
    <source>
        <dbReference type="Proteomes" id="UP001652622"/>
    </source>
</evidence>
<gene>
    <name evidence="6 7" type="primary">LOC117666930</name>
</gene>
<evidence type="ECO:0000313" key="7">
    <source>
        <dbReference type="RefSeq" id="XP_060538140.1"/>
    </source>
</evidence>
<dbReference type="Gene3D" id="1.20.58.60">
    <property type="match status" value="7"/>
</dbReference>
<dbReference type="SUPFAM" id="SSF46966">
    <property type="entry name" value="Spectrin repeat"/>
    <property type="match status" value="7"/>
</dbReference>
<dbReference type="Pfam" id="PF00435">
    <property type="entry name" value="Spectrin"/>
    <property type="match status" value="3"/>
</dbReference>
<accession>A0ABM3YPU4</accession>
<dbReference type="InterPro" id="IPR018159">
    <property type="entry name" value="Spectrin/alpha-actinin"/>
</dbReference>
<evidence type="ECO:0000256" key="2">
    <source>
        <dbReference type="ARBA" id="ARBA00023203"/>
    </source>
</evidence>